<organism evidence="5 6">
    <name type="scientific">Prevotella dentalis (strain ATCC 49559 / DSM 3688 / JCM 13448 / NCTC 12043 / ES 2772)</name>
    <name type="common">Mitsuokella dentalis</name>
    <dbReference type="NCBI Taxonomy" id="908937"/>
    <lineage>
        <taxon>Bacteria</taxon>
        <taxon>Pseudomonadati</taxon>
        <taxon>Bacteroidota</taxon>
        <taxon>Bacteroidia</taxon>
        <taxon>Bacteroidales</taxon>
        <taxon>Prevotellaceae</taxon>
        <taxon>Prevotella</taxon>
    </lineage>
</organism>
<evidence type="ECO:0000256" key="1">
    <source>
        <dbReference type="ARBA" id="ARBA00022729"/>
    </source>
</evidence>
<dbReference type="Pfam" id="PF13525">
    <property type="entry name" value="YfiO"/>
    <property type="match status" value="1"/>
</dbReference>
<dbReference type="eggNOG" id="COG4105">
    <property type="taxonomic scope" value="Bacteria"/>
</dbReference>
<evidence type="ECO:0000259" key="4">
    <source>
        <dbReference type="Pfam" id="PF13525"/>
    </source>
</evidence>
<keyword evidence="2" id="KW-0472">Membrane</keyword>
<accession>F9D6Q8</accession>
<keyword evidence="3" id="KW-0998">Cell outer membrane</keyword>
<dbReference type="NCBIfam" id="TIGR03302">
    <property type="entry name" value="OM_YfiO"/>
    <property type="match status" value="1"/>
</dbReference>
<dbReference type="STRING" id="908937.Prede_2289"/>
<keyword evidence="1" id="KW-0732">Signal</keyword>
<reference evidence="5 6" key="1">
    <citation type="submission" date="2011-04" db="EMBL/GenBank/DDBJ databases">
        <authorList>
            <person name="Muzny D."/>
            <person name="Qin X."/>
            <person name="Deng J."/>
            <person name="Jiang H."/>
            <person name="Liu Y."/>
            <person name="Qu J."/>
            <person name="Song X.-Z."/>
            <person name="Zhang L."/>
            <person name="Thornton R."/>
            <person name="Coyle M."/>
            <person name="Francisco L."/>
            <person name="Jackson L."/>
            <person name="Javaid M."/>
            <person name="Korchina V."/>
            <person name="Kovar C."/>
            <person name="Mata R."/>
            <person name="Mathew T."/>
            <person name="Ngo R."/>
            <person name="Nguyen L."/>
            <person name="Nguyen N."/>
            <person name="Okwuonu G."/>
            <person name="Ongeri F."/>
            <person name="Pham C."/>
            <person name="Simmons D."/>
            <person name="Wilczek-Boney K."/>
            <person name="Hale W."/>
            <person name="Jakkamsetti A."/>
            <person name="Pham P."/>
            <person name="Ruth R."/>
            <person name="San Lucas F."/>
            <person name="Warren J."/>
            <person name="Zhang J."/>
            <person name="Zhao Z."/>
            <person name="Zhou C."/>
            <person name="Zhu D."/>
            <person name="Lee S."/>
            <person name="Bess C."/>
            <person name="Blankenburg K."/>
            <person name="Forbes L."/>
            <person name="Fu Q."/>
            <person name="Gubbala S."/>
            <person name="Hirani K."/>
            <person name="Jayaseelan J.C."/>
            <person name="Lara F."/>
            <person name="Munidasa M."/>
            <person name="Palculict T."/>
            <person name="Patil S."/>
            <person name="Pu L.-L."/>
            <person name="Saada N."/>
            <person name="Tang L."/>
            <person name="Weissenberger G."/>
            <person name="Zhu Y."/>
            <person name="Hemphill L."/>
            <person name="Shang Y."/>
            <person name="Youmans B."/>
            <person name="Ayvaz T."/>
            <person name="Ross M."/>
            <person name="Santibanez J."/>
            <person name="Aqrawi P."/>
            <person name="Gross S."/>
            <person name="Joshi V."/>
            <person name="Fowler G."/>
            <person name="Nazareth L."/>
            <person name="Reid J."/>
            <person name="Worley K."/>
            <person name="Petrosino J."/>
            <person name="Highlander S."/>
            <person name="Gibbs R."/>
        </authorList>
    </citation>
    <scope>NUCLEOTIDE SEQUENCE [LARGE SCALE GENOMIC DNA]</scope>
    <source>
        <strain evidence="5 6">DSM 3688</strain>
    </source>
</reference>
<evidence type="ECO:0000256" key="2">
    <source>
        <dbReference type="ARBA" id="ARBA00023136"/>
    </source>
</evidence>
<dbReference type="InterPro" id="IPR011990">
    <property type="entry name" value="TPR-like_helical_dom_sf"/>
</dbReference>
<protein>
    <recommendedName>
        <fullName evidence="4">Outer membrane lipoprotein BamD-like domain-containing protein</fullName>
    </recommendedName>
</protein>
<dbReference type="SUPFAM" id="SSF48452">
    <property type="entry name" value="TPR-like"/>
    <property type="match status" value="1"/>
</dbReference>
<dbReference type="AlphaFoldDB" id="F9D6Q8"/>
<dbReference type="EMBL" id="AFPW01000047">
    <property type="protein sequence ID" value="EGQ11975.1"/>
    <property type="molecule type" value="Genomic_DNA"/>
</dbReference>
<dbReference type="Proteomes" id="UP000007820">
    <property type="component" value="Unassembled WGS sequence"/>
</dbReference>
<evidence type="ECO:0000313" key="6">
    <source>
        <dbReference type="Proteomes" id="UP000007820"/>
    </source>
</evidence>
<gene>
    <name evidence="5" type="ORF">HMPREF9136_2536</name>
</gene>
<sequence length="316" mass="36718">MGMQNYEKTVFASLFSLKITMPPLQIKEICVILHVKRQDMKKTVTVALSALLLCTSCAKEFNQVYKSQDWRYKYEYAKECFAQGKYTRATTLLQELIVQEKGTPDAEESLYMLAMAEYCSRDYETAAEAFKRYVKTYPRGVYAEQASYYVGQSLYMSTPEPRLDQSETVRAISAFQEYLDIYPDARMKELAQQRLFALQDKLVEKELLSARLYYDLGSYFGNCFSGGNNYEACIVTAQNALKDYPYTSKREDFAVLIMKSKYELAQQSIEARKLERFQDAEDECYGFINEYPDSKERKHAEEYIEKCKKVTSTAQE</sequence>
<evidence type="ECO:0000256" key="3">
    <source>
        <dbReference type="ARBA" id="ARBA00023237"/>
    </source>
</evidence>
<dbReference type="InterPro" id="IPR017689">
    <property type="entry name" value="BamD"/>
</dbReference>
<feature type="domain" description="Outer membrane lipoprotein BamD-like" evidence="4">
    <location>
        <begin position="74"/>
        <end position="219"/>
    </location>
</feature>
<proteinExistence type="predicted"/>
<name>F9D6Q8_PREDD</name>
<dbReference type="InterPro" id="IPR039565">
    <property type="entry name" value="BamD-like"/>
</dbReference>
<evidence type="ECO:0000313" key="5">
    <source>
        <dbReference type="EMBL" id="EGQ11975.1"/>
    </source>
</evidence>
<dbReference type="Gene3D" id="1.25.40.10">
    <property type="entry name" value="Tetratricopeptide repeat domain"/>
    <property type="match status" value="1"/>
</dbReference>
<comment type="caution">
    <text evidence="5">The sequence shown here is derived from an EMBL/GenBank/DDBJ whole genome shotgun (WGS) entry which is preliminary data.</text>
</comment>